<dbReference type="Proteomes" id="UP000614601">
    <property type="component" value="Unassembled WGS sequence"/>
</dbReference>
<gene>
    <name evidence="1" type="ORF">BOKJ2_LOCUS7635</name>
</gene>
<evidence type="ECO:0008006" key="3">
    <source>
        <dbReference type="Google" id="ProtNLM"/>
    </source>
</evidence>
<dbReference type="Gene3D" id="3.10.100.10">
    <property type="entry name" value="Mannose-Binding Protein A, subunit A"/>
    <property type="match status" value="1"/>
</dbReference>
<organism evidence="1 2">
    <name type="scientific">Bursaphelenchus okinawaensis</name>
    <dbReference type="NCBI Taxonomy" id="465554"/>
    <lineage>
        <taxon>Eukaryota</taxon>
        <taxon>Metazoa</taxon>
        <taxon>Ecdysozoa</taxon>
        <taxon>Nematoda</taxon>
        <taxon>Chromadorea</taxon>
        <taxon>Rhabditida</taxon>
        <taxon>Tylenchina</taxon>
        <taxon>Tylenchomorpha</taxon>
        <taxon>Aphelenchoidea</taxon>
        <taxon>Aphelenchoididae</taxon>
        <taxon>Bursaphelenchus</taxon>
    </lineage>
</organism>
<dbReference type="SUPFAM" id="SSF56436">
    <property type="entry name" value="C-type lectin-like"/>
    <property type="match status" value="1"/>
</dbReference>
<reference evidence="1" key="1">
    <citation type="submission" date="2020-09" db="EMBL/GenBank/DDBJ databases">
        <authorList>
            <person name="Kikuchi T."/>
        </authorList>
    </citation>
    <scope>NUCLEOTIDE SEQUENCE</scope>
    <source>
        <strain evidence="1">SH1</strain>
    </source>
</reference>
<dbReference type="InterPro" id="IPR016187">
    <property type="entry name" value="CTDL_fold"/>
</dbReference>
<evidence type="ECO:0000313" key="1">
    <source>
        <dbReference type="EMBL" id="CAD5218425.1"/>
    </source>
</evidence>
<proteinExistence type="predicted"/>
<dbReference type="InterPro" id="IPR016186">
    <property type="entry name" value="C-type_lectin-like/link_sf"/>
</dbReference>
<dbReference type="EMBL" id="CAJFDH010000004">
    <property type="protein sequence ID" value="CAD5218425.1"/>
    <property type="molecule type" value="Genomic_DNA"/>
</dbReference>
<evidence type="ECO:0000313" key="2">
    <source>
        <dbReference type="Proteomes" id="UP000614601"/>
    </source>
</evidence>
<dbReference type="AlphaFoldDB" id="A0A811KSW7"/>
<name>A0A811KSW7_9BILA</name>
<sequence>MWILLLLLPILVLGQSPEPAVPASAAPAVPASAAPAVPASAVPAVPASAAPAVPAYVAPVVPASAAPVVPVSVIPAVPVSVVPVVPSSSITPKMEDLVVKGARDDDIVTTTTTESSYTGTTTKPAPTIPPRIRKVLNHYLYTAQAFLPLSDVTSYCIHQGAKPMHIPSQEYNDILTEYLSSLPPFKHYSPGLAVLNDVALGLVYDVDAKTFKWLDEEVPLNYTNFLNADEENAAALRAQDSYYIMKLEGTSDQLGKWVPVTEDTYATVFLCRKR</sequence>
<keyword evidence="2" id="KW-1185">Reference proteome</keyword>
<protein>
    <recommendedName>
        <fullName evidence="3">C-type lectin domain-containing protein</fullName>
    </recommendedName>
</protein>
<accession>A0A811KSW7</accession>
<comment type="caution">
    <text evidence="1">The sequence shown here is derived from an EMBL/GenBank/DDBJ whole genome shotgun (WGS) entry which is preliminary data.</text>
</comment>
<dbReference type="EMBL" id="CAJFCW020000004">
    <property type="protein sequence ID" value="CAG9110435.1"/>
    <property type="molecule type" value="Genomic_DNA"/>
</dbReference>
<dbReference type="Proteomes" id="UP000783686">
    <property type="component" value="Unassembled WGS sequence"/>
</dbReference>
<dbReference type="CDD" id="cd00037">
    <property type="entry name" value="CLECT"/>
    <property type="match status" value="1"/>
</dbReference>